<dbReference type="GO" id="GO:0016887">
    <property type="term" value="F:ATP hydrolysis activity"/>
    <property type="evidence" value="ECO:0007669"/>
    <property type="project" value="InterPro"/>
</dbReference>
<dbReference type="SUPFAM" id="SSF52540">
    <property type="entry name" value="P-loop containing nucleoside triphosphate hydrolases"/>
    <property type="match status" value="1"/>
</dbReference>
<dbReference type="PROSITE" id="PS50893">
    <property type="entry name" value="ABC_TRANSPORTER_2"/>
    <property type="match status" value="1"/>
</dbReference>
<dbReference type="InterPro" id="IPR017871">
    <property type="entry name" value="ABC_transporter-like_CS"/>
</dbReference>
<dbReference type="GO" id="GO:0043190">
    <property type="term" value="C:ATP-binding cassette (ABC) transporter complex"/>
    <property type="evidence" value="ECO:0007669"/>
    <property type="project" value="TreeGrafter"/>
</dbReference>
<dbReference type="Pfam" id="PF00005">
    <property type="entry name" value="ABC_tran"/>
    <property type="match status" value="1"/>
</dbReference>
<keyword evidence="5" id="KW-0547">Nucleotide-binding</keyword>
<protein>
    <submittedName>
        <fullName evidence="10">Cobalt/nickel transport system ATP-binding protein</fullName>
    </submittedName>
</protein>
<dbReference type="SMART" id="SM00382">
    <property type="entry name" value="AAA"/>
    <property type="match status" value="1"/>
</dbReference>
<evidence type="ECO:0000256" key="3">
    <source>
        <dbReference type="ARBA" id="ARBA00022448"/>
    </source>
</evidence>
<evidence type="ECO:0000256" key="4">
    <source>
        <dbReference type="ARBA" id="ARBA00022475"/>
    </source>
</evidence>
<name>A0A1M6NMG3_9FIRM</name>
<gene>
    <name evidence="10" type="ORF">SAMN02745227_01184</name>
</gene>
<dbReference type="OrthoDB" id="9784332at2"/>
<dbReference type="CDD" id="cd03225">
    <property type="entry name" value="ABC_cobalt_CbiO_domain1"/>
    <property type="match status" value="1"/>
</dbReference>
<keyword evidence="11" id="KW-1185">Reference proteome</keyword>
<dbReference type="PROSITE" id="PS00211">
    <property type="entry name" value="ABC_TRANSPORTER_1"/>
    <property type="match status" value="1"/>
</dbReference>
<dbReference type="InterPro" id="IPR050095">
    <property type="entry name" value="ECF_ABC_transporter_ATP-bd"/>
</dbReference>
<keyword evidence="4" id="KW-1003">Cell membrane</keyword>
<evidence type="ECO:0000259" key="9">
    <source>
        <dbReference type="PROSITE" id="PS50893"/>
    </source>
</evidence>
<keyword evidence="3" id="KW-0813">Transport</keyword>
<dbReference type="Gene3D" id="3.40.50.300">
    <property type="entry name" value="P-loop containing nucleotide triphosphate hydrolases"/>
    <property type="match status" value="1"/>
</dbReference>
<dbReference type="RefSeq" id="WP_072907107.1">
    <property type="nucleotide sequence ID" value="NZ_FRAI01000010.1"/>
</dbReference>
<evidence type="ECO:0000256" key="7">
    <source>
        <dbReference type="ARBA" id="ARBA00022967"/>
    </source>
</evidence>
<comment type="similarity">
    <text evidence="2">Belongs to the ABC transporter superfamily.</text>
</comment>
<dbReference type="EMBL" id="FRAI01000010">
    <property type="protein sequence ID" value="SHJ96875.1"/>
    <property type="molecule type" value="Genomic_DNA"/>
</dbReference>
<evidence type="ECO:0000256" key="2">
    <source>
        <dbReference type="ARBA" id="ARBA00005417"/>
    </source>
</evidence>
<dbReference type="PANTHER" id="PTHR43553">
    <property type="entry name" value="HEAVY METAL TRANSPORTER"/>
    <property type="match status" value="1"/>
</dbReference>
<sequence length="278" mass="31138">MESIIKAKDTVFIYPDQTKVELKGEFIVKKGERITILGSNGSGKTTLYKGILGLMENVEGELLVLGIKPYKKFHAIRNRIGVVLQNTDEQIIAPTVYDDIALTLRNNNIPENEIKDRVHWILTELKLTGLAKKVPHYLSGGEKKKVVLAGALVTNPEVLLLDEPFTGLDPRSKLSIIDMINHFCFAHGTTIVTTTHDMELVPDITDITYLFTKGEIIAKSNGTEIFQNLQLLEKADLVQPQLYQLFTRLIDLGLPIKYPDNVEDGAEKIYTAYTGKPF</sequence>
<dbReference type="InterPro" id="IPR027417">
    <property type="entry name" value="P-loop_NTPase"/>
</dbReference>
<dbReference type="InterPro" id="IPR003593">
    <property type="entry name" value="AAA+_ATPase"/>
</dbReference>
<feature type="domain" description="ABC transporter" evidence="9">
    <location>
        <begin position="5"/>
        <end position="238"/>
    </location>
</feature>
<dbReference type="InterPro" id="IPR003439">
    <property type="entry name" value="ABC_transporter-like_ATP-bd"/>
</dbReference>
<evidence type="ECO:0000313" key="11">
    <source>
        <dbReference type="Proteomes" id="UP000243547"/>
    </source>
</evidence>
<dbReference type="PANTHER" id="PTHR43553:SF24">
    <property type="entry name" value="ENERGY-COUPLING FACTOR TRANSPORTER ATP-BINDING PROTEIN ECFA1"/>
    <property type="match status" value="1"/>
</dbReference>
<proteinExistence type="inferred from homology"/>
<reference evidence="11" key="1">
    <citation type="submission" date="2016-11" db="EMBL/GenBank/DDBJ databases">
        <authorList>
            <person name="Varghese N."/>
            <person name="Submissions S."/>
        </authorList>
    </citation>
    <scope>NUCLEOTIDE SEQUENCE [LARGE SCALE GENOMIC DNA]</scope>
    <source>
        <strain evidence="11">DSM 14826</strain>
    </source>
</reference>
<dbReference type="Proteomes" id="UP000243547">
    <property type="component" value="Unassembled WGS sequence"/>
</dbReference>
<dbReference type="GO" id="GO:0005524">
    <property type="term" value="F:ATP binding"/>
    <property type="evidence" value="ECO:0007669"/>
    <property type="project" value="UniProtKB-KW"/>
</dbReference>
<evidence type="ECO:0000256" key="8">
    <source>
        <dbReference type="ARBA" id="ARBA00023136"/>
    </source>
</evidence>
<evidence type="ECO:0000256" key="1">
    <source>
        <dbReference type="ARBA" id="ARBA00004202"/>
    </source>
</evidence>
<comment type="subcellular location">
    <subcellularLocation>
        <location evidence="1">Cell membrane</location>
        <topology evidence="1">Peripheral membrane protein</topology>
    </subcellularLocation>
</comment>
<dbReference type="InterPro" id="IPR015856">
    <property type="entry name" value="ABC_transpr_CbiO/EcfA_su"/>
</dbReference>
<accession>A0A1M6NMG3</accession>
<dbReference type="STRING" id="1120989.SAMN02745227_01184"/>
<dbReference type="GO" id="GO:0042626">
    <property type="term" value="F:ATPase-coupled transmembrane transporter activity"/>
    <property type="evidence" value="ECO:0007669"/>
    <property type="project" value="TreeGrafter"/>
</dbReference>
<dbReference type="AlphaFoldDB" id="A0A1M6NMG3"/>
<evidence type="ECO:0000256" key="6">
    <source>
        <dbReference type="ARBA" id="ARBA00022840"/>
    </source>
</evidence>
<evidence type="ECO:0000256" key="5">
    <source>
        <dbReference type="ARBA" id="ARBA00022741"/>
    </source>
</evidence>
<evidence type="ECO:0000313" key="10">
    <source>
        <dbReference type="EMBL" id="SHJ96875.1"/>
    </source>
</evidence>
<keyword evidence="6 10" id="KW-0067">ATP-binding</keyword>
<keyword evidence="7" id="KW-1278">Translocase</keyword>
<organism evidence="10 11">
    <name type="scientific">Anaerobranca californiensis DSM 14826</name>
    <dbReference type="NCBI Taxonomy" id="1120989"/>
    <lineage>
        <taxon>Bacteria</taxon>
        <taxon>Bacillati</taxon>
        <taxon>Bacillota</taxon>
        <taxon>Clostridia</taxon>
        <taxon>Eubacteriales</taxon>
        <taxon>Proteinivoracaceae</taxon>
        <taxon>Anaerobranca</taxon>
    </lineage>
</organism>
<keyword evidence="8" id="KW-0472">Membrane</keyword>